<dbReference type="Ensembl" id="ENSDLAT00005080675.1">
    <property type="protein sequence ID" value="ENSDLAP00005076692.1"/>
    <property type="gene ID" value="ENSDLAG00005032574.1"/>
</dbReference>
<evidence type="ECO:0000256" key="2">
    <source>
        <dbReference type="ARBA" id="ARBA00023043"/>
    </source>
</evidence>
<dbReference type="Pfam" id="PF25877">
    <property type="entry name" value="WHD_SOWAH"/>
    <property type="match status" value="1"/>
</dbReference>
<accession>A0A8P4GL32</accession>
<dbReference type="PANTHER" id="PTHR14491">
    <property type="entry name" value="SOSONDOWAH, ISOFORM G"/>
    <property type="match status" value="1"/>
</dbReference>
<dbReference type="Pfam" id="PF12796">
    <property type="entry name" value="Ank_2"/>
    <property type="match status" value="1"/>
</dbReference>
<dbReference type="PROSITE" id="PS50297">
    <property type="entry name" value="ANK_REP_REGION"/>
    <property type="match status" value="1"/>
</dbReference>
<feature type="compositionally biased region" description="Basic and acidic residues" evidence="5">
    <location>
        <begin position="89"/>
        <end position="102"/>
    </location>
</feature>
<keyword evidence="2 4" id="KW-0040">ANK repeat</keyword>
<name>A0A8P4GL32_DICLA</name>
<feature type="region of interest" description="Disordered" evidence="5">
    <location>
        <begin position="78"/>
        <end position="185"/>
    </location>
</feature>
<dbReference type="PANTHER" id="PTHR14491:SF4">
    <property type="entry name" value="ANKYRIN REPEAT DOMAIN-CONTAINING PROTEIN SOWAHC"/>
    <property type="match status" value="1"/>
</dbReference>
<evidence type="ECO:0000256" key="5">
    <source>
        <dbReference type="SAM" id="MobiDB-lite"/>
    </source>
</evidence>
<dbReference type="SUPFAM" id="SSF48403">
    <property type="entry name" value="Ankyrin repeat"/>
    <property type="match status" value="1"/>
</dbReference>
<evidence type="ECO:0000313" key="8">
    <source>
        <dbReference type="Proteomes" id="UP000694389"/>
    </source>
</evidence>
<keyword evidence="1" id="KW-0677">Repeat</keyword>
<keyword evidence="8" id="KW-1185">Reference proteome</keyword>
<protein>
    <recommendedName>
        <fullName evidence="6">SOWAHA-C winged helix-turn-helix domain-containing protein</fullName>
    </recommendedName>
</protein>
<evidence type="ECO:0000256" key="3">
    <source>
        <dbReference type="ARBA" id="ARBA00038122"/>
    </source>
</evidence>
<dbReference type="GeneTree" id="ENSGT00950000183003"/>
<dbReference type="Proteomes" id="UP000694389">
    <property type="component" value="Unassembled WGS sequence"/>
</dbReference>
<feature type="domain" description="SOWAHA-C winged helix-turn-helix" evidence="6">
    <location>
        <begin position="4"/>
        <end position="85"/>
    </location>
</feature>
<reference evidence="7" key="2">
    <citation type="submission" date="2025-09" db="UniProtKB">
        <authorList>
            <consortium name="Ensembl"/>
        </authorList>
    </citation>
    <scope>IDENTIFICATION</scope>
</reference>
<evidence type="ECO:0000256" key="4">
    <source>
        <dbReference type="PROSITE-ProRule" id="PRU00023"/>
    </source>
</evidence>
<dbReference type="InterPro" id="IPR002110">
    <property type="entry name" value="Ankyrin_rpt"/>
</dbReference>
<organism evidence="7 8">
    <name type="scientific">Dicentrarchus labrax</name>
    <name type="common">European seabass</name>
    <name type="synonym">Morone labrax</name>
    <dbReference type="NCBI Taxonomy" id="13489"/>
    <lineage>
        <taxon>Eukaryota</taxon>
        <taxon>Metazoa</taxon>
        <taxon>Chordata</taxon>
        <taxon>Craniata</taxon>
        <taxon>Vertebrata</taxon>
        <taxon>Euteleostomi</taxon>
        <taxon>Actinopterygii</taxon>
        <taxon>Neopterygii</taxon>
        <taxon>Teleostei</taxon>
        <taxon>Neoteleostei</taxon>
        <taxon>Acanthomorphata</taxon>
        <taxon>Eupercaria</taxon>
        <taxon>Moronidae</taxon>
        <taxon>Dicentrarchus</taxon>
    </lineage>
</organism>
<dbReference type="AlphaFoldDB" id="A0A8P4GL32"/>
<feature type="compositionally biased region" description="Basic and acidic residues" evidence="5">
    <location>
        <begin position="130"/>
        <end position="148"/>
    </location>
</feature>
<feature type="repeat" description="ANK" evidence="4">
    <location>
        <begin position="295"/>
        <end position="316"/>
    </location>
</feature>
<dbReference type="SMART" id="SM00248">
    <property type="entry name" value="ANK"/>
    <property type="match status" value="2"/>
</dbReference>
<evidence type="ECO:0000256" key="1">
    <source>
        <dbReference type="ARBA" id="ARBA00022737"/>
    </source>
</evidence>
<dbReference type="InterPro" id="IPR058889">
    <property type="entry name" value="WHD_SOWAHA-C"/>
</dbReference>
<comment type="similarity">
    <text evidence="3">Belongs to the SOWAH family.</text>
</comment>
<reference evidence="7" key="1">
    <citation type="submission" date="2025-08" db="UniProtKB">
        <authorList>
            <consortium name="Ensembl"/>
        </authorList>
    </citation>
    <scope>IDENTIFICATION</scope>
</reference>
<dbReference type="InterPro" id="IPR036770">
    <property type="entry name" value="Ankyrin_rpt-contain_sf"/>
</dbReference>
<dbReference type="PROSITE" id="PS50088">
    <property type="entry name" value="ANK_REPEAT"/>
    <property type="match status" value="1"/>
</dbReference>
<evidence type="ECO:0000259" key="6">
    <source>
        <dbReference type="Pfam" id="PF25877"/>
    </source>
</evidence>
<evidence type="ECO:0000313" key="7">
    <source>
        <dbReference type="Ensembl" id="ENSDLAP00005076692.1"/>
    </source>
</evidence>
<feature type="compositionally biased region" description="Basic residues" evidence="5">
    <location>
        <begin position="153"/>
        <end position="166"/>
    </location>
</feature>
<proteinExistence type="inferred from homology"/>
<dbReference type="Gene3D" id="1.25.40.20">
    <property type="entry name" value="Ankyrin repeat-containing domain"/>
    <property type="match status" value="1"/>
</dbReference>
<sequence length="389" mass="43828">MAADCSQEAILDFLTEKGGKVKNTDLIERFKAVFPEEPEKKAAVRNTFKSYVDNVAFVKTESGVKYVCLKKKFRTAVKERHNSSVSNGTEREPEPAYGEEKRVRRYPGGADRAHCGQISGQVDRSTAGPDPRDRPVDTESPEGLKEEQINVVTRRRNSKGSQRRARQPQPDHGEDDEGRSPQVRRSMVLRNSVCLSRSDSDSLSLVSSNLDDDRASVTLDPLEHEWMMCSSDGEWGSLYCLLATEPSLILRKDFVTGFTCLHWAAKHGKPELIALIINFAKQQNIPISVDVRSNTGYTPLHIAAMHNHMEVVKLLVGAYNADVEIRDYSGRKACQYLTDNVSVDIRDIIGAYERSDSENVDRKDRRSWRFSKSVIAVSQDCSVRPHQRQ</sequence>